<keyword evidence="2" id="KW-1185">Reference proteome</keyword>
<name>A0ABW4NAY9_9SPHN</name>
<sequence>MMATARERHRPGDLPWGWWLRANGAHFEDEDGRKWTSVRDAFWRDELGLPETHAVREQLEFLLRVLLSVDMAERGESERRFDLFRGNLVLWTFYMCWLGTVGLLQRGSTDDLSPEGRSVLMMLVATRDPEWEDLPIADVMAAVVAAVRNPSDRDRKRALQDFERAVGFRRHVFARETVGQSHAITLTSMANGSPVRMPVRRVTWSLAFDDQSVRDDLFAWIAARVDNWDHWGRMAYSKGGDAFTQHLLGLVVASRSPQT</sequence>
<gene>
    <name evidence="1" type="ORF">ACFSC3_05780</name>
</gene>
<proteinExistence type="predicted"/>
<dbReference type="Proteomes" id="UP001597283">
    <property type="component" value="Unassembled WGS sequence"/>
</dbReference>
<protein>
    <submittedName>
        <fullName evidence="1">Uncharacterized protein</fullName>
    </submittedName>
</protein>
<reference evidence="2" key="1">
    <citation type="journal article" date="2019" name="Int. J. Syst. Evol. Microbiol.">
        <title>The Global Catalogue of Microorganisms (GCM) 10K type strain sequencing project: providing services to taxonomists for standard genome sequencing and annotation.</title>
        <authorList>
            <consortium name="The Broad Institute Genomics Platform"/>
            <consortium name="The Broad Institute Genome Sequencing Center for Infectious Disease"/>
            <person name="Wu L."/>
            <person name="Ma J."/>
        </authorList>
    </citation>
    <scope>NUCLEOTIDE SEQUENCE [LARGE SCALE GENOMIC DNA]</scope>
    <source>
        <strain evidence="2">Q85</strain>
    </source>
</reference>
<evidence type="ECO:0000313" key="1">
    <source>
        <dbReference type="EMBL" id="MFD1787078.1"/>
    </source>
</evidence>
<comment type="caution">
    <text evidence="1">The sequence shown here is derived from an EMBL/GenBank/DDBJ whole genome shotgun (WGS) entry which is preliminary data.</text>
</comment>
<evidence type="ECO:0000313" key="2">
    <source>
        <dbReference type="Proteomes" id="UP001597283"/>
    </source>
</evidence>
<dbReference type="EMBL" id="JBHUFC010000002">
    <property type="protein sequence ID" value="MFD1787078.1"/>
    <property type="molecule type" value="Genomic_DNA"/>
</dbReference>
<dbReference type="RefSeq" id="WP_380939450.1">
    <property type="nucleotide sequence ID" value="NZ_JBHUFC010000002.1"/>
</dbReference>
<organism evidence="1 2">
    <name type="scientific">Sphingomonas floccifaciens</name>
    <dbReference type="NCBI Taxonomy" id="1844115"/>
    <lineage>
        <taxon>Bacteria</taxon>
        <taxon>Pseudomonadati</taxon>
        <taxon>Pseudomonadota</taxon>
        <taxon>Alphaproteobacteria</taxon>
        <taxon>Sphingomonadales</taxon>
        <taxon>Sphingomonadaceae</taxon>
        <taxon>Sphingomonas</taxon>
    </lineage>
</organism>
<accession>A0ABW4NAY9</accession>